<name>X0WFR4_9ZZZZ</name>
<evidence type="ECO:0000259" key="1">
    <source>
        <dbReference type="PROSITE" id="PS50943"/>
    </source>
</evidence>
<protein>
    <recommendedName>
        <fullName evidence="1">HTH cro/C1-type domain-containing protein</fullName>
    </recommendedName>
</protein>
<dbReference type="InterPro" id="IPR010982">
    <property type="entry name" value="Lambda_DNA-bd_dom_sf"/>
</dbReference>
<dbReference type="CDD" id="cd00093">
    <property type="entry name" value="HTH_XRE"/>
    <property type="match status" value="1"/>
</dbReference>
<sequence>MIRKAVAPGDAVRAFRKAHSLTQIELGRLTGIDTSTISRIETDRYSISVMRALLIAQVFGISPQSILLPEGYKHSPGLTYKLDKVKERAKCFFERKVKEK</sequence>
<dbReference type="EMBL" id="BARS01022134">
    <property type="protein sequence ID" value="GAG11541.1"/>
    <property type="molecule type" value="Genomic_DNA"/>
</dbReference>
<reference evidence="2" key="1">
    <citation type="journal article" date="2014" name="Front. Microbiol.">
        <title>High frequency of phylogenetically diverse reductive dehalogenase-homologous genes in deep subseafloor sedimentary metagenomes.</title>
        <authorList>
            <person name="Kawai M."/>
            <person name="Futagami T."/>
            <person name="Toyoda A."/>
            <person name="Takaki Y."/>
            <person name="Nishi S."/>
            <person name="Hori S."/>
            <person name="Arai W."/>
            <person name="Tsubouchi T."/>
            <person name="Morono Y."/>
            <person name="Uchiyama I."/>
            <person name="Ito T."/>
            <person name="Fujiyama A."/>
            <person name="Inagaki F."/>
            <person name="Takami H."/>
        </authorList>
    </citation>
    <scope>NUCLEOTIDE SEQUENCE</scope>
    <source>
        <strain evidence="2">Expedition CK06-06</strain>
    </source>
</reference>
<organism evidence="2">
    <name type="scientific">marine sediment metagenome</name>
    <dbReference type="NCBI Taxonomy" id="412755"/>
    <lineage>
        <taxon>unclassified sequences</taxon>
        <taxon>metagenomes</taxon>
        <taxon>ecological metagenomes</taxon>
    </lineage>
</organism>
<dbReference type="PROSITE" id="PS50943">
    <property type="entry name" value="HTH_CROC1"/>
    <property type="match status" value="1"/>
</dbReference>
<dbReference type="GO" id="GO:0003677">
    <property type="term" value="F:DNA binding"/>
    <property type="evidence" value="ECO:0007669"/>
    <property type="project" value="InterPro"/>
</dbReference>
<dbReference type="Pfam" id="PF01381">
    <property type="entry name" value="HTH_3"/>
    <property type="match status" value="1"/>
</dbReference>
<proteinExistence type="predicted"/>
<dbReference type="SUPFAM" id="SSF47413">
    <property type="entry name" value="lambda repressor-like DNA-binding domains"/>
    <property type="match status" value="1"/>
</dbReference>
<accession>X0WFR4</accession>
<evidence type="ECO:0000313" key="2">
    <source>
        <dbReference type="EMBL" id="GAG11541.1"/>
    </source>
</evidence>
<dbReference type="Gene3D" id="1.10.260.40">
    <property type="entry name" value="lambda repressor-like DNA-binding domains"/>
    <property type="match status" value="1"/>
</dbReference>
<feature type="domain" description="HTH cro/C1-type" evidence="1">
    <location>
        <begin position="12"/>
        <end position="66"/>
    </location>
</feature>
<comment type="caution">
    <text evidence="2">The sequence shown here is derived from an EMBL/GenBank/DDBJ whole genome shotgun (WGS) entry which is preliminary data.</text>
</comment>
<dbReference type="AlphaFoldDB" id="X0WFR4"/>
<dbReference type="InterPro" id="IPR001387">
    <property type="entry name" value="Cro/C1-type_HTH"/>
</dbReference>
<dbReference type="SMART" id="SM00530">
    <property type="entry name" value="HTH_XRE"/>
    <property type="match status" value="1"/>
</dbReference>
<gene>
    <name evidence="2" type="ORF">S01H1_35419</name>
</gene>